<keyword evidence="1" id="KW-0472">Membrane</keyword>
<keyword evidence="1" id="KW-0812">Transmembrane</keyword>
<feature type="transmembrane region" description="Helical" evidence="1">
    <location>
        <begin position="69"/>
        <end position="91"/>
    </location>
</feature>
<dbReference type="AlphaFoldDB" id="A0A850QXC7"/>
<evidence type="ECO:0000313" key="2">
    <source>
        <dbReference type="EMBL" id="NVP03276.1"/>
    </source>
</evidence>
<reference evidence="2 3" key="1">
    <citation type="submission" date="2020-06" db="EMBL/GenBank/DDBJ databases">
        <title>Photobacterium damselae subsp. damselae comparative genomics.</title>
        <authorList>
            <person name="Osorio C.R."/>
        </authorList>
    </citation>
    <scope>NUCLEOTIDE SEQUENCE [LARGE SCALE GENOMIC DNA]</scope>
    <source>
        <strain evidence="2 3">TW250/03</strain>
    </source>
</reference>
<evidence type="ECO:0000313" key="3">
    <source>
        <dbReference type="Proteomes" id="UP000533429"/>
    </source>
</evidence>
<organism evidence="2 3">
    <name type="scientific">Photobacterium damselae subsp. damselae</name>
    <name type="common">Listonella damsela</name>
    <dbReference type="NCBI Taxonomy" id="85581"/>
    <lineage>
        <taxon>Bacteria</taxon>
        <taxon>Pseudomonadati</taxon>
        <taxon>Pseudomonadota</taxon>
        <taxon>Gammaproteobacteria</taxon>
        <taxon>Vibrionales</taxon>
        <taxon>Vibrionaceae</taxon>
        <taxon>Photobacterium</taxon>
    </lineage>
</organism>
<sequence>MQKFSILSHLKLSATGINVSAIVGTPIHELSHAALCVIGGHHITKISLFKPSKDGTLGFVEHSYNTGNILIVAANLPIALAPIAGGCMAITGMNTWLLPDAELNELLRYASQPEVLGITSICRNAITTVIKIFDVLSTQVTSGNLISVLLWIYLVGSISLHMTPSSADFHNCRIGLTATGAILSLFFLFIPNETASVLLYVLNIFISLLMTGNFVALLTLTVSLITTGIIHLIFNR</sequence>
<dbReference type="Proteomes" id="UP000533429">
    <property type="component" value="Unassembled WGS sequence"/>
</dbReference>
<feature type="transmembrane region" description="Helical" evidence="1">
    <location>
        <begin position="174"/>
        <end position="192"/>
    </location>
</feature>
<comment type="caution">
    <text evidence="2">The sequence shown here is derived from an EMBL/GenBank/DDBJ whole genome shotgun (WGS) entry which is preliminary data.</text>
</comment>
<keyword evidence="1" id="KW-1133">Transmembrane helix</keyword>
<dbReference type="RefSeq" id="WP_106339312.1">
    <property type="nucleotide sequence ID" value="NZ_PVXI01000055.1"/>
</dbReference>
<gene>
    <name evidence="2" type="ORF">HWA77_24010</name>
</gene>
<feature type="transmembrane region" description="Helical" evidence="1">
    <location>
        <begin position="204"/>
        <end position="234"/>
    </location>
</feature>
<name>A0A850QXC7_PHODD</name>
<proteinExistence type="predicted"/>
<feature type="transmembrane region" description="Helical" evidence="1">
    <location>
        <begin position="145"/>
        <end position="162"/>
    </location>
</feature>
<evidence type="ECO:0000256" key="1">
    <source>
        <dbReference type="SAM" id="Phobius"/>
    </source>
</evidence>
<protein>
    <submittedName>
        <fullName evidence="2">Uncharacterized protein</fullName>
    </submittedName>
</protein>
<dbReference type="EMBL" id="JABXOR010001552">
    <property type="protein sequence ID" value="NVP03276.1"/>
    <property type="molecule type" value="Genomic_DNA"/>
</dbReference>
<accession>A0A850QXC7</accession>